<reference evidence="5 6" key="2">
    <citation type="submission" date="2018-11" db="EMBL/GenBank/DDBJ databases">
        <authorList>
            <consortium name="Pathogen Informatics"/>
        </authorList>
    </citation>
    <scope>NUCLEOTIDE SEQUENCE [LARGE SCALE GENOMIC DNA]</scope>
</reference>
<dbReference type="Proteomes" id="UP000278627">
    <property type="component" value="Unassembled WGS sequence"/>
</dbReference>
<evidence type="ECO:0000256" key="3">
    <source>
        <dbReference type="ARBA" id="ARBA00023274"/>
    </source>
</evidence>
<evidence type="ECO:0000313" key="6">
    <source>
        <dbReference type="Proteomes" id="UP000278627"/>
    </source>
</evidence>
<dbReference type="EMBL" id="UZAD01005382">
    <property type="protein sequence ID" value="VDN87402.1"/>
    <property type="molecule type" value="Genomic_DNA"/>
</dbReference>
<dbReference type="Pfam" id="PF00687">
    <property type="entry name" value="Ribosomal_L1"/>
    <property type="match status" value="1"/>
</dbReference>
<organism evidence="7">
    <name type="scientific">Brugia pahangi</name>
    <name type="common">Filarial nematode worm</name>
    <dbReference type="NCBI Taxonomy" id="6280"/>
    <lineage>
        <taxon>Eukaryota</taxon>
        <taxon>Metazoa</taxon>
        <taxon>Ecdysozoa</taxon>
        <taxon>Nematoda</taxon>
        <taxon>Chromadorea</taxon>
        <taxon>Rhabditida</taxon>
        <taxon>Spirurina</taxon>
        <taxon>Spiruromorpha</taxon>
        <taxon>Filarioidea</taxon>
        <taxon>Onchocercidae</taxon>
        <taxon>Brugia</taxon>
    </lineage>
</organism>
<gene>
    <name evidence="5" type="ORF">BPAG_LOCUS6216</name>
</gene>
<dbReference type="SUPFAM" id="SSF56808">
    <property type="entry name" value="Ribosomal protein L1"/>
    <property type="match status" value="1"/>
</dbReference>
<dbReference type="InterPro" id="IPR016095">
    <property type="entry name" value="Ribosomal_uL1_3-a/b-sand"/>
</dbReference>
<evidence type="ECO:0000313" key="7">
    <source>
        <dbReference type="WBParaSite" id="BPAG_0000625301-mRNA-1"/>
    </source>
</evidence>
<sequence length="169" mass="18547">MFRIDDYDFCVAHTDMASSILPLRGILRSRFPNKINGGLGDDFQEIIGKFKNGVKLSIRGDPIMPVWGLCDTIIGRLAMNDDELKANIAAVIAALCKHRNPALGPFINRALIMVIPGDAHFALDVNPFLPIPTEQEIEKIGKRMKKKKKGLESAKSDNSEALSSSAEAQ</sequence>
<keyword evidence="6" id="KW-1185">Reference proteome</keyword>
<keyword evidence="3" id="KW-0687">Ribonucleoprotein</keyword>
<evidence type="ECO:0000313" key="5">
    <source>
        <dbReference type="EMBL" id="VDN87402.1"/>
    </source>
</evidence>
<proteinExistence type="inferred from homology"/>
<dbReference type="GO" id="GO:0005840">
    <property type="term" value="C:ribosome"/>
    <property type="evidence" value="ECO:0007669"/>
    <property type="project" value="UniProtKB-KW"/>
</dbReference>
<dbReference type="AlphaFoldDB" id="A0A0N4TDG5"/>
<comment type="similarity">
    <text evidence="1">Belongs to the universal ribosomal protein uL1 family.</text>
</comment>
<dbReference type="PANTHER" id="PTHR36427:SF3">
    <property type="entry name" value="LARGE RIBOSOMAL SUBUNIT PROTEIN UL1M"/>
    <property type="match status" value="1"/>
</dbReference>
<feature type="compositionally biased region" description="Polar residues" evidence="4">
    <location>
        <begin position="159"/>
        <end position="169"/>
    </location>
</feature>
<dbReference type="InterPro" id="IPR028364">
    <property type="entry name" value="Ribosomal_uL1/biogenesis"/>
</dbReference>
<dbReference type="PANTHER" id="PTHR36427">
    <property type="entry name" value="54S RIBOSOMAL PROTEIN L1, MITOCHONDRIAL"/>
    <property type="match status" value="1"/>
</dbReference>
<name>A0A0N4TDG5_BRUPA</name>
<feature type="region of interest" description="Disordered" evidence="4">
    <location>
        <begin position="140"/>
        <end position="169"/>
    </location>
</feature>
<evidence type="ECO:0000256" key="4">
    <source>
        <dbReference type="SAM" id="MobiDB-lite"/>
    </source>
</evidence>
<accession>A0A0N4TDG5</accession>
<dbReference type="GO" id="GO:1990904">
    <property type="term" value="C:ribonucleoprotein complex"/>
    <property type="evidence" value="ECO:0007669"/>
    <property type="project" value="UniProtKB-KW"/>
</dbReference>
<dbReference type="Gene3D" id="3.40.50.790">
    <property type="match status" value="1"/>
</dbReference>
<evidence type="ECO:0000256" key="2">
    <source>
        <dbReference type="ARBA" id="ARBA00022980"/>
    </source>
</evidence>
<evidence type="ECO:0000256" key="1">
    <source>
        <dbReference type="ARBA" id="ARBA00010531"/>
    </source>
</evidence>
<dbReference type="WBParaSite" id="BPAG_0000625301-mRNA-1">
    <property type="protein sequence ID" value="BPAG_0000625301-mRNA-1"/>
    <property type="gene ID" value="BPAG_0000625301"/>
</dbReference>
<reference evidence="7" key="1">
    <citation type="submission" date="2017-02" db="UniProtKB">
        <authorList>
            <consortium name="WormBaseParasite"/>
        </authorList>
    </citation>
    <scope>IDENTIFICATION</scope>
</reference>
<keyword evidence="2" id="KW-0689">Ribosomal protein</keyword>
<dbReference type="STRING" id="6280.A0A0N4TDG5"/>
<protein>
    <submittedName>
        <fullName evidence="7">Cytochrome P450</fullName>
    </submittedName>
</protein>
<dbReference type="InterPro" id="IPR023674">
    <property type="entry name" value="Ribosomal_uL1-like"/>
</dbReference>